<evidence type="ECO:0000313" key="2">
    <source>
        <dbReference type="EMBL" id="EEF28667.1"/>
    </source>
</evidence>
<dbReference type="InParanoid" id="B9T635"/>
<proteinExistence type="predicted"/>
<sequence length="121" mass="13474">MTIELILQESTGEVKMIPGLLRDQMEEDGRGSRTITTRMTINQRLGLRAFGYCGATWGSSFRSTAISVREDNQPPQHQHKEQQNGGQSPSQLQSDQTEEYEFSGGGKAAWGEHDRDRDSSG</sequence>
<reference evidence="3" key="1">
    <citation type="journal article" date="2010" name="Nat. Biotechnol.">
        <title>Draft genome sequence of the oilseed species Ricinus communis.</title>
        <authorList>
            <person name="Chan A.P."/>
            <person name="Crabtree J."/>
            <person name="Zhao Q."/>
            <person name="Lorenzi H."/>
            <person name="Orvis J."/>
            <person name="Puiu D."/>
            <person name="Melake-Berhan A."/>
            <person name="Jones K.M."/>
            <person name="Redman J."/>
            <person name="Chen G."/>
            <person name="Cahoon E.B."/>
            <person name="Gedil M."/>
            <person name="Stanke M."/>
            <person name="Haas B.J."/>
            <person name="Wortman J.R."/>
            <person name="Fraser-Liggett C.M."/>
            <person name="Ravel J."/>
            <person name="Rabinowicz P.D."/>
        </authorList>
    </citation>
    <scope>NUCLEOTIDE SEQUENCE [LARGE SCALE GENOMIC DNA]</scope>
    <source>
        <strain evidence="3">cv. Hale</strain>
    </source>
</reference>
<gene>
    <name evidence="2" type="ORF">RCOM_0380100</name>
</gene>
<dbReference type="EMBL" id="EQ974575">
    <property type="protein sequence ID" value="EEF28667.1"/>
    <property type="molecule type" value="Genomic_DNA"/>
</dbReference>
<organism evidence="2 3">
    <name type="scientific">Ricinus communis</name>
    <name type="common">Castor bean</name>
    <dbReference type="NCBI Taxonomy" id="3988"/>
    <lineage>
        <taxon>Eukaryota</taxon>
        <taxon>Viridiplantae</taxon>
        <taxon>Streptophyta</taxon>
        <taxon>Embryophyta</taxon>
        <taxon>Tracheophyta</taxon>
        <taxon>Spermatophyta</taxon>
        <taxon>Magnoliopsida</taxon>
        <taxon>eudicotyledons</taxon>
        <taxon>Gunneridae</taxon>
        <taxon>Pentapetalae</taxon>
        <taxon>rosids</taxon>
        <taxon>fabids</taxon>
        <taxon>Malpighiales</taxon>
        <taxon>Euphorbiaceae</taxon>
        <taxon>Acalyphoideae</taxon>
        <taxon>Acalypheae</taxon>
        <taxon>Ricinus</taxon>
    </lineage>
</organism>
<evidence type="ECO:0000313" key="3">
    <source>
        <dbReference type="Proteomes" id="UP000008311"/>
    </source>
</evidence>
<dbReference type="Proteomes" id="UP000008311">
    <property type="component" value="Unassembled WGS sequence"/>
</dbReference>
<name>B9T635_RICCO</name>
<accession>B9T635</accession>
<feature type="compositionally biased region" description="Basic and acidic residues" evidence="1">
    <location>
        <begin position="68"/>
        <end position="82"/>
    </location>
</feature>
<evidence type="ECO:0000256" key="1">
    <source>
        <dbReference type="SAM" id="MobiDB-lite"/>
    </source>
</evidence>
<feature type="region of interest" description="Disordered" evidence="1">
    <location>
        <begin position="67"/>
        <end position="121"/>
    </location>
</feature>
<feature type="compositionally biased region" description="Polar residues" evidence="1">
    <location>
        <begin position="83"/>
        <end position="95"/>
    </location>
</feature>
<protein>
    <submittedName>
        <fullName evidence="2">Uncharacterized protein</fullName>
    </submittedName>
</protein>
<feature type="compositionally biased region" description="Basic and acidic residues" evidence="1">
    <location>
        <begin position="110"/>
        <end position="121"/>
    </location>
</feature>
<dbReference type="AlphaFoldDB" id="B9T635"/>
<keyword evidence="3" id="KW-1185">Reference proteome</keyword>